<dbReference type="Proteomes" id="UP001195483">
    <property type="component" value="Unassembled WGS sequence"/>
</dbReference>
<evidence type="ECO:0000313" key="2">
    <source>
        <dbReference type="EMBL" id="KAK3578123.1"/>
    </source>
</evidence>
<evidence type="ECO:0000256" key="1">
    <source>
        <dbReference type="SAM" id="SignalP"/>
    </source>
</evidence>
<gene>
    <name evidence="2" type="ORF">CHS0354_010073</name>
</gene>
<reference evidence="2" key="1">
    <citation type="journal article" date="2021" name="Genome Biol. Evol.">
        <title>A High-Quality Reference Genome for a Parasitic Bivalve with Doubly Uniparental Inheritance (Bivalvia: Unionida).</title>
        <authorList>
            <person name="Smith C.H."/>
        </authorList>
    </citation>
    <scope>NUCLEOTIDE SEQUENCE</scope>
    <source>
        <strain evidence="2">CHS0354</strain>
    </source>
</reference>
<proteinExistence type="predicted"/>
<reference evidence="2" key="3">
    <citation type="submission" date="2023-05" db="EMBL/GenBank/DDBJ databases">
        <authorList>
            <person name="Smith C.H."/>
        </authorList>
    </citation>
    <scope>NUCLEOTIDE SEQUENCE</scope>
    <source>
        <strain evidence="2">CHS0354</strain>
        <tissue evidence="2">Mantle</tissue>
    </source>
</reference>
<protein>
    <submittedName>
        <fullName evidence="2">Uncharacterized protein</fullName>
    </submittedName>
</protein>
<dbReference type="AlphaFoldDB" id="A0AAE0RQZ1"/>
<name>A0AAE0RQZ1_9BIVA</name>
<organism evidence="2 3">
    <name type="scientific">Potamilus streckersoni</name>
    <dbReference type="NCBI Taxonomy" id="2493646"/>
    <lineage>
        <taxon>Eukaryota</taxon>
        <taxon>Metazoa</taxon>
        <taxon>Spiralia</taxon>
        <taxon>Lophotrochozoa</taxon>
        <taxon>Mollusca</taxon>
        <taxon>Bivalvia</taxon>
        <taxon>Autobranchia</taxon>
        <taxon>Heteroconchia</taxon>
        <taxon>Palaeoheterodonta</taxon>
        <taxon>Unionida</taxon>
        <taxon>Unionoidea</taxon>
        <taxon>Unionidae</taxon>
        <taxon>Ambleminae</taxon>
        <taxon>Lampsilini</taxon>
        <taxon>Potamilus</taxon>
    </lineage>
</organism>
<sequence>MGLWSISVLLILLSLDKIQIAHSCKQWVEYTDEQLYKIISGAIHNAEVTHRSVQTFNEYLFKIAYLNL</sequence>
<feature type="chain" id="PRO_5042070911" evidence="1">
    <location>
        <begin position="24"/>
        <end position="68"/>
    </location>
</feature>
<keyword evidence="3" id="KW-1185">Reference proteome</keyword>
<keyword evidence="1" id="KW-0732">Signal</keyword>
<evidence type="ECO:0000313" key="3">
    <source>
        <dbReference type="Proteomes" id="UP001195483"/>
    </source>
</evidence>
<reference evidence="2" key="2">
    <citation type="journal article" date="2021" name="Genome Biol. Evol.">
        <title>Developing a high-quality reference genome for a parasitic bivalve with doubly uniparental inheritance (Bivalvia: Unionida).</title>
        <authorList>
            <person name="Smith C.H."/>
        </authorList>
    </citation>
    <scope>NUCLEOTIDE SEQUENCE</scope>
    <source>
        <strain evidence="2">CHS0354</strain>
        <tissue evidence="2">Mantle</tissue>
    </source>
</reference>
<accession>A0AAE0RQZ1</accession>
<dbReference type="EMBL" id="JAEAOA010000633">
    <property type="protein sequence ID" value="KAK3578123.1"/>
    <property type="molecule type" value="Genomic_DNA"/>
</dbReference>
<comment type="caution">
    <text evidence="2">The sequence shown here is derived from an EMBL/GenBank/DDBJ whole genome shotgun (WGS) entry which is preliminary data.</text>
</comment>
<feature type="signal peptide" evidence="1">
    <location>
        <begin position="1"/>
        <end position="23"/>
    </location>
</feature>